<dbReference type="Proteomes" id="UP000001349">
    <property type="component" value="Chromosome"/>
</dbReference>
<evidence type="ECO:0000313" key="3">
    <source>
        <dbReference type="Proteomes" id="UP000001349"/>
    </source>
</evidence>
<keyword evidence="3" id="KW-1185">Reference proteome</keyword>
<protein>
    <submittedName>
        <fullName evidence="2">Uncharacterized protein</fullName>
    </submittedName>
</protein>
<dbReference type="HOGENOM" id="CLU_2179233_0_0_9"/>
<name>B8I6Y4_RUMCH</name>
<gene>
    <name evidence="2" type="ordered locus">Ccel_2652</name>
</gene>
<feature type="transmembrane region" description="Helical" evidence="1">
    <location>
        <begin position="12"/>
        <end position="31"/>
    </location>
</feature>
<dbReference type="EMBL" id="CP001348">
    <property type="protein sequence ID" value="ACL76976.1"/>
    <property type="molecule type" value="Genomic_DNA"/>
</dbReference>
<dbReference type="OrthoDB" id="4377018at2"/>
<keyword evidence="1" id="KW-0472">Membrane</keyword>
<organism evidence="2 3">
    <name type="scientific">Ruminiclostridium cellulolyticum (strain ATCC 35319 / DSM 5812 / JCM 6584 / H10)</name>
    <name type="common">Clostridium cellulolyticum</name>
    <dbReference type="NCBI Taxonomy" id="394503"/>
    <lineage>
        <taxon>Bacteria</taxon>
        <taxon>Bacillati</taxon>
        <taxon>Bacillota</taxon>
        <taxon>Clostridia</taxon>
        <taxon>Eubacteriales</taxon>
        <taxon>Oscillospiraceae</taxon>
        <taxon>Ruminiclostridium</taxon>
    </lineage>
</organism>
<dbReference type="RefSeq" id="WP_015926060.1">
    <property type="nucleotide sequence ID" value="NC_011898.1"/>
</dbReference>
<dbReference type="AlphaFoldDB" id="B8I6Y4"/>
<proteinExistence type="predicted"/>
<feature type="transmembrane region" description="Helical" evidence="1">
    <location>
        <begin position="37"/>
        <end position="59"/>
    </location>
</feature>
<sequence>MRYKLNMLEPAIRILRVIFVLSVVSAILYVFKQRELALVFTGVMLFLIVLILIGVAVELKQDNYLVNRHYKLRNEAKILSDSYECEYCGARFKMKLSFCPICGKSLKTS</sequence>
<reference evidence="2 3" key="1">
    <citation type="submission" date="2009-01" db="EMBL/GenBank/DDBJ databases">
        <title>Complete sequence of Clostridium cellulolyticum H10.</title>
        <authorList>
            <consortium name="US DOE Joint Genome Institute"/>
            <person name="Lucas S."/>
            <person name="Copeland A."/>
            <person name="Lapidus A."/>
            <person name="Glavina del Rio T."/>
            <person name="Dalin E."/>
            <person name="Tice H."/>
            <person name="Bruce D."/>
            <person name="Goodwin L."/>
            <person name="Pitluck S."/>
            <person name="Chertkov O."/>
            <person name="Saunders E."/>
            <person name="Brettin T."/>
            <person name="Detter J.C."/>
            <person name="Han C."/>
            <person name="Larimer F."/>
            <person name="Land M."/>
            <person name="Hauser L."/>
            <person name="Kyrpides N."/>
            <person name="Ivanova N."/>
            <person name="Zhou J."/>
            <person name="Richardson P."/>
        </authorList>
    </citation>
    <scope>NUCLEOTIDE SEQUENCE [LARGE SCALE GENOMIC DNA]</scope>
    <source>
        <strain evidence="3">ATCC 35319 / DSM 5812 / JCM 6584 / H10</strain>
    </source>
</reference>
<evidence type="ECO:0000256" key="1">
    <source>
        <dbReference type="SAM" id="Phobius"/>
    </source>
</evidence>
<dbReference type="eggNOG" id="ENOG5033Z7R">
    <property type="taxonomic scope" value="Bacteria"/>
</dbReference>
<dbReference type="STRING" id="394503.Ccel_2652"/>
<keyword evidence="1" id="KW-1133">Transmembrane helix</keyword>
<dbReference type="KEGG" id="cce:Ccel_2652"/>
<evidence type="ECO:0000313" key="2">
    <source>
        <dbReference type="EMBL" id="ACL76976.1"/>
    </source>
</evidence>
<accession>B8I6Y4</accession>
<keyword evidence="1" id="KW-0812">Transmembrane</keyword>